<evidence type="ECO:0000313" key="2">
    <source>
        <dbReference type="Proteomes" id="UP001145114"/>
    </source>
</evidence>
<protein>
    <submittedName>
        <fullName evidence="1">ER membrane protein DP1/Yop1</fullName>
    </submittedName>
</protein>
<accession>A0ACC1H970</accession>
<name>A0ACC1H970_9FUNG</name>
<feature type="non-terminal residue" evidence="1">
    <location>
        <position position="91"/>
    </location>
</feature>
<reference evidence="1" key="1">
    <citation type="submission" date="2022-06" db="EMBL/GenBank/DDBJ databases">
        <title>Phylogenomic reconstructions and comparative analyses of Kickxellomycotina fungi.</title>
        <authorList>
            <person name="Reynolds N.K."/>
            <person name="Stajich J.E."/>
            <person name="Barry K."/>
            <person name="Grigoriev I.V."/>
            <person name="Crous P."/>
            <person name="Smith M.E."/>
        </authorList>
    </citation>
    <scope>NUCLEOTIDE SEQUENCE</scope>
    <source>
        <strain evidence="1">RSA 2271</strain>
    </source>
</reference>
<comment type="caution">
    <text evidence="1">The sequence shown here is derived from an EMBL/GenBank/DDBJ whole genome shotgun (WGS) entry which is preliminary data.</text>
</comment>
<gene>
    <name evidence="1" type="primary">YOP1_2</name>
    <name evidence="1" type="ORF">EV182_007092</name>
</gene>
<evidence type="ECO:0000313" key="1">
    <source>
        <dbReference type="EMBL" id="KAJ1672480.1"/>
    </source>
</evidence>
<keyword evidence="2" id="KW-1185">Reference proteome</keyword>
<dbReference type="EMBL" id="JAMZIH010008318">
    <property type="protein sequence ID" value="KAJ1672480.1"/>
    <property type="molecule type" value="Genomic_DNA"/>
</dbReference>
<organism evidence="1 2">
    <name type="scientific">Spiromyces aspiralis</name>
    <dbReference type="NCBI Taxonomy" id="68401"/>
    <lineage>
        <taxon>Eukaryota</taxon>
        <taxon>Fungi</taxon>
        <taxon>Fungi incertae sedis</taxon>
        <taxon>Zoopagomycota</taxon>
        <taxon>Kickxellomycotina</taxon>
        <taxon>Kickxellomycetes</taxon>
        <taxon>Kickxellales</taxon>
        <taxon>Kickxellaceae</taxon>
        <taxon>Spiromyces</taxon>
    </lineage>
</organism>
<proteinExistence type="predicted"/>
<dbReference type="Proteomes" id="UP001145114">
    <property type="component" value="Unassembled WGS sequence"/>
</dbReference>
<sequence length="91" mass="10232">MDDIQRIYKENYDKLDRVLDQVPHLQQFAAKIGVSKVPLAAGAGTVLLALVIFNLAAQLLVNLVGFIFPLYKTIEALESPDLNDDKQWLTY</sequence>